<dbReference type="Proteomes" id="UP000317365">
    <property type="component" value="Chromosome"/>
</dbReference>
<evidence type="ECO:0000256" key="1">
    <source>
        <dbReference type="ARBA" id="ARBA00008348"/>
    </source>
</evidence>
<dbReference type="RefSeq" id="WP_142811896.1">
    <property type="nucleotide sequence ID" value="NZ_CP036282.1"/>
</dbReference>
<dbReference type="EC" id="5.4.99.-" evidence="5"/>
<dbReference type="NCBIfam" id="TIGR00093">
    <property type="entry name" value="pseudouridine synthase"/>
    <property type="match status" value="1"/>
</dbReference>
<dbReference type="Gene3D" id="3.10.290.10">
    <property type="entry name" value="RNA-binding S4 domain"/>
    <property type="match status" value="1"/>
</dbReference>
<dbReference type="Pfam" id="PF00849">
    <property type="entry name" value="PseudoU_synth_2"/>
    <property type="match status" value="1"/>
</dbReference>
<accession>A0A515EQ16</accession>
<feature type="region of interest" description="Disordered" evidence="6">
    <location>
        <begin position="339"/>
        <end position="460"/>
    </location>
</feature>
<dbReference type="SMART" id="SM00363">
    <property type="entry name" value="S4"/>
    <property type="match status" value="1"/>
</dbReference>
<feature type="region of interest" description="Disordered" evidence="6">
    <location>
        <begin position="1"/>
        <end position="27"/>
    </location>
</feature>
<dbReference type="Gene3D" id="3.30.70.580">
    <property type="entry name" value="Pseudouridine synthase I, catalytic domain, N-terminal subdomain"/>
    <property type="match status" value="1"/>
</dbReference>
<dbReference type="Pfam" id="PF01479">
    <property type="entry name" value="S4"/>
    <property type="match status" value="1"/>
</dbReference>
<dbReference type="InterPro" id="IPR050343">
    <property type="entry name" value="RsuA_PseudoU_synthase"/>
</dbReference>
<keyword evidence="9" id="KW-1185">Reference proteome</keyword>
<dbReference type="PROSITE" id="PS01149">
    <property type="entry name" value="PSI_RSU"/>
    <property type="match status" value="1"/>
</dbReference>
<dbReference type="InterPro" id="IPR020103">
    <property type="entry name" value="PsdUridine_synth_cat_dom_sf"/>
</dbReference>
<gene>
    <name evidence="8" type="ORF">EXZ61_11450</name>
</gene>
<reference evidence="9" key="2">
    <citation type="journal article" date="2020" name="Int. J. Syst. Evol. Microbiol.">
        <title>Genomic insights into a novel species Rhodoferax aquaticus sp. nov., isolated from freshwater.</title>
        <authorList>
            <person name="Li T."/>
            <person name="Zhuo Y."/>
            <person name="Jin C.Z."/>
            <person name="Wu X."/>
            <person name="Ko S.R."/>
            <person name="Jin F.J."/>
            <person name="Ahn C.Y."/>
            <person name="Oh H.M."/>
            <person name="Lee H.G."/>
            <person name="Jin L."/>
        </authorList>
    </citation>
    <scope>NUCLEOTIDE SEQUENCE [LARGE SCALE GENOMIC DNA]</scope>
    <source>
        <strain evidence="9">Gr-4</strain>
    </source>
</reference>
<dbReference type="GO" id="GO:0120159">
    <property type="term" value="F:rRNA pseudouridine synthase activity"/>
    <property type="evidence" value="ECO:0007669"/>
    <property type="project" value="UniProtKB-ARBA"/>
</dbReference>
<evidence type="ECO:0000259" key="7">
    <source>
        <dbReference type="SMART" id="SM00363"/>
    </source>
</evidence>
<dbReference type="GO" id="GO:0000455">
    <property type="term" value="P:enzyme-directed rRNA pseudouridine synthesis"/>
    <property type="evidence" value="ECO:0007669"/>
    <property type="project" value="UniProtKB-ARBA"/>
</dbReference>
<dbReference type="AlphaFoldDB" id="A0A515EQ16"/>
<dbReference type="InterPro" id="IPR006145">
    <property type="entry name" value="PsdUridine_synth_RsuA/RluA"/>
</dbReference>
<dbReference type="FunFam" id="3.30.70.1560:FF:000001">
    <property type="entry name" value="Pseudouridine synthase"/>
    <property type="match status" value="1"/>
</dbReference>
<sequence>MKRMNSSKNDPVDQEASTKLESSDEVGTPVHTAALGVASADMLGLVKSTQADALGPVGNRSNIVASNLFEDVVSGQFDASESDEDVAVPKRVLAPMVETPKLHKVLAQSGMGSRLEMEQLILEGRISVNNEPAHIGQRIQFGDSIKVNGKPVRFRIDPPPARVIAYHKPVGEVVTHDDPQNRPTVFRRLPKLHQGKWQSVGRLDLNTEGLLLFTTSGELANNLMHPRFGLEREYAVRVLGSLNKEERNQLLQGVRLDDGIAQFGSIEEGGGEGSNCWYRVTISEGRNREVRRMLEAVGHAVSRLIRIRYGAMVLPRGLKRGAWMELDDADIQSLMKVSGGRSSSVDEGASVSNGLGSEPGGSNGRRRGGRMGGPRSSNRGPRPSGSADTKPRDPGNQPRNGRASAGKSEKSASKGAASQPDPMKTSFGYIGADSFTRQRQDVAQRGRGTKSGSRRGGRDR</sequence>
<dbReference type="GO" id="GO:0005829">
    <property type="term" value="C:cytosol"/>
    <property type="evidence" value="ECO:0007669"/>
    <property type="project" value="UniProtKB-ARBA"/>
</dbReference>
<dbReference type="InterPro" id="IPR000748">
    <property type="entry name" value="PsdUridine_synth_RsuA/RluB/E/F"/>
</dbReference>
<keyword evidence="3 5" id="KW-0413">Isomerase</keyword>
<feature type="domain" description="RNA-binding S4" evidence="7">
    <location>
        <begin position="100"/>
        <end position="160"/>
    </location>
</feature>
<feature type="compositionally biased region" description="Polar residues" evidence="6">
    <location>
        <begin position="1"/>
        <end position="15"/>
    </location>
</feature>
<evidence type="ECO:0000256" key="6">
    <source>
        <dbReference type="SAM" id="MobiDB-lite"/>
    </source>
</evidence>
<evidence type="ECO:0000256" key="5">
    <source>
        <dbReference type="RuleBase" id="RU003887"/>
    </source>
</evidence>
<evidence type="ECO:0000256" key="3">
    <source>
        <dbReference type="ARBA" id="ARBA00023235"/>
    </source>
</evidence>
<keyword evidence="2 4" id="KW-0694">RNA-binding</keyword>
<dbReference type="PANTHER" id="PTHR47683">
    <property type="entry name" value="PSEUDOURIDINE SYNTHASE FAMILY PROTEIN-RELATED"/>
    <property type="match status" value="1"/>
</dbReference>
<proteinExistence type="inferred from homology"/>
<evidence type="ECO:0000256" key="2">
    <source>
        <dbReference type="ARBA" id="ARBA00022884"/>
    </source>
</evidence>
<feature type="compositionally biased region" description="Low complexity" evidence="6">
    <location>
        <begin position="373"/>
        <end position="386"/>
    </location>
</feature>
<dbReference type="SUPFAM" id="SSF55174">
    <property type="entry name" value="Alpha-L RNA-binding motif"/>
    <property type="match status" value="1"/>
</dbReference>
<dbReference type="InterPro" id="IPR042092">
    <property type="entry name" value="PsdUridine_s_RsuA/RluB/E/F_cat"/>
</dbReference>
<dbReference type="Gene3D" id="3.30.70.1560">
    <property type="entry name" value="Alpha-L RNA-binding motif"/>
    <property type="match status" value="1"/>
</dbReference>
<dbReference type="CDD" id="cd00165">
    <property type="entry name" value="S4"/>
    <property type="match status" value="1"/>
</dbReference>
<dbReference type="InterPro" id="IPR036986">
    <property type="entry name" value="S4_RNA-bd_sf"/>
</dbReference>
<organism evidence="8 9">
    <name type="scientific">Rhodoferax aquaticus</name>
    <dbReference type="NCBI Taxonomy" id="2527691"/>
    <lineage>
        <taxon>Bacteria</taxon>
        <taxon>Pseudomonadati</taxon>
        <taxon>Pseudomonadota</taxon>
        <taxon>Betaproteobacteria</taxon>
        <taxon>Burkholderiales</taxon>
        <taxon>Comamonadaceae</taxon>
        <taxon>Rhodoferax</taxon>
    </lineage>
</organism>
<dbReference type="KEGG" id="rhg:EXZ61_11450"/>
<dbReference type="EMBL" id="CP036282">
    <property type="protein sequence ID" value="QDL54736.1"/>
    <property type="molecule type" value="Genomic_DNA"/>
</dbReference>
<evidence type="ECO:0000313" key="8">
    <source>
        <dbReference type="EMBL" id="QDL54736.1"/>
    </source>
</evidence>
<dbReference type="PANTHER" id="PTHR47683:SF3">
    <property type="entry name" value="RIBOSOMAL LARGE SUBUNIT PSEUDOURIDINE SYNTHASE B"/>
    <property type="match status" value="1"/>
</dbReference>
<name>A0A515EQ16_9BURK</name>
<evidence type="ECO:0000313" key="9">
    <source>
        <dbReference type="Proteomes" id="UP000317365"/>
    </source>
</evidence>
<dbReference type="InterPro" id="IPR002942">
    <property type="entry name" value="S4_RNA-bd"/>
</dbReference>
<evidence type="ECO:0000256" key="4">
    <source>
        <dbReference type="PROSITE-ProRule" id="PRU00182"/>
    </source>
</evidence>
<comment type="similarity">
    <text evidence="1 5">Belongs to the pseudouridine synthase RsuA family.</text>
</comment>
<dbReference type="InterPro" id="IPR018496">
    <property type="entry name" value="PsdUridine_synth_RsuA/RluB_CS"/>
</dbReference>
<dbReference type="PROSITE" id="PS50889">
    <property type="entry name" value="S4"/>
    <property type="match status" value="1"/>
</dbReference>
<dbReference type="CDD" id="cd02556">
    <property type="entry name" value="PseudoU_synth_RluB"/>
    <property type="match status" value="1"/>
</dbReference>
<reference evidence="9" key="1">
    <citation type="submission" date="2019-02" db="EMBL/GenBank/DDBJ databases">
        <title>Complete genome sequence of Rhodoferax sp. Gr-4.</title>
        <authorList>
            <person name="Jin L."/>
        </authorList>
    </citation>
    <scope>NUCLEOTIDE SEQUENCE [LARGE SCALE GENOMIC DNA]</scope>
    <source>
        <strain evidence="9">Gr-4</strain>
    </source>
</reference>
<protein>
    <recommendedName>
        <fullName evidence="5">Pseudouridine synthase</fullName>
        <ecNumber evidence="5">5.4.99.-</ecNumber>
    </recommendedName>
</protein>
<feature type="compositionally biased region" description="Polar residues" evidence="6">
    <location>
        <begin position="340"/>
        <end position="355"/>
    </location>
</feature>
<dbReference type="GO" id="GO:0003723">
    <property type="term" value="F:RNA binding"/>
    <property type="evidence" value="ECO:0007669"/>
    <property type="project" value="UniProtKB-KW"/>
</dbReference>
<dbReference type="SUPFAM" id="SSF55120">
    <property type="entry name" value="Pseudouridine synthase"/>
    <property type="match status" value="1"/>
</dbReference>
<dbReference type="InterPro" id="IPR020094">
    <property type="entry name" value="TruA/RsuA/RluB/E/F_N"/>
</dbReference>